<dbReference type="Proteomes" id="UP001595765">
    <property type="component" value="Unassembled WGS sequence"/>
</dbReference>
<keyword evidence="3" id="KW-0813">Transport</keyword>
<dbReference type="InterPro" id="IPR010617">
    <property type="entry name" value="TMEM175-like"/>
</dbReference>
<gene>
    <name evidence="14" type="ORF">ACFO3J_18630</name>
</gene>
<feature type="transmembrane region" description="Helical" evidence="13">
    <location>
        <begin position="12"/>
        <end position="32"/>
    </location>
</feature>
<evidence type="ECO:0000256" key="4">
    <source>
        <dbReference type="ARBA" id="ARBA00022538"/>
    </source>
</evidence>
<dbReference type="PANTHER" id="PTHR31462">
    <property type="entry name" value="ENDOSOMAL/LYSOSOMAL POTASSIUM CHANNEL TMEM175"/>
    <property type="match status" value="1"/>
</dbReference>
<evidence type="ECO:0000256" key="3">
    <source>
        <dbReference type="ARBA" id="ARBA00022448"/>
    </source>
</evidence>
<proteinExistence type="inferred from homology"/>
<evidence type="ECO:0000256" key="10">
    <source>
        <dbReference type="ARBA" id="ARBA00023136"/>
    </source>
</evidence>
<dbReference type="Pfam" id="PF06736">
    <property type="entry name" value="TMEM175"/>
    <property type="match status" value="1"/>
</dbReference>
<evidence type="ECO:0000256" key="8">
    <source>
        <dbReference type="ARBA" id="ARBA00022989"/>
    </source>
</evidence>
<dbReference type="PANTHER" id="PTHR31462:SF5">
    <property type="entry name" value="ENDOSOMAL_LYSOSOMAL PROTON CHANNEL TMEM175"/>
    <property type="match status" value="1"/>
</dbReference>
<evidence type="ECO:0000256" key="1">
    <source>
        <dbReference type="ARBA" id="ARBA00004141"/>
    </source>
</evidence>
<feature type="transmembrane region" description="Helical" evidence="13">
    <location>
        <begin position="52"/>
        <end position="70"/>
    </location>
</feature>
<evidence type="ECO:0000256" key="2">
    <source>
        <dbReference type="ARBA" id="ARBA00006920"/>
    </source>
</evidence>
<keyword evidence="11" id="KW-0407">Ion channel</keyword>
<evidence type="ECO:0000256" key="6">
    <source>
        <dbReference type="ARBA" id="ARBA00022826"/>
    </source>
</evidence>
<feature type="transmembrane region" description="Helical" evidence="13">
    <location>
        <begin position="157"/>
        <end position="177"/>
    </location>
</feature>
<keyword evidence="15" id="KW-1185">Reference proteome</keyword>
<evidence type="ECO:0000313" key="15">
    <source>
        <dbReference type="Proteomes" id="UP001595765"/>
    </source>
</evidence>
<keyword evidence="9" id="KW-0406">Ion transport</keyword>
<keyword evidence="5 13" id="KW-0812">Transmembrane</keyword>
<feature type="transmembrane region" description="Helical" evidence="13">
    <location>
        <begin position="183"/>
        <end position="200"/>
    </location>
</feature>
<feature type="transmembrane region" description="Helical" evidence="13">
    <location>
        <begin position="90"/>
        <end position="109"/>
    </location>
</feature>
<keyword evidence="6" id="KW-0631">Potassium channel</keyword>
<feature type="transmembrane region" description="Helical" evidence="13">
    <location>
        <begin position="115"/>
        <end position="137"/>
    </location>
</feature>
<comment type="catalytic activity">
    <reaction evidence="12">
        <text>K(+)(in) = K(+)(out)</text>
        <dbReference type="Rhea" id="RHEA:29463"/>
        <dbReference type="ChEBI" id="CHEBI:29103"/>
    </reaction>
</comment>
<keyword evidence="4" id="KW-0633">Potassium transport</keyword>
<keyword evidence="7" id="KW-0630">Potassium</keyword>
<protein>
    <submittedName>
        <fullName evidence="14">TMEM175 family protein</fullName>
    </submittedName>
</protein>
<dbReference type="EMBL" id="JBHSBB010000013">
    <property type="protein sequence ID" value="MFC4033481.1"/>
    <property type="molecule type" value="Genomic_DNA"/>
</dbReference>
<accession>A0ABV8HUD2</accession>
<comment type="similarity">
    <text evidence="2">Belongs to the TMEM175 family.</text>
</comment>
<keyword evidence="10 13" id="KW-0472">Membrane</keyword>
<sequence length="216" mass="24025">MAAQDRHSLSRLTTLTDGVFAIALTVLVLQIPVPRIADHDSARQLRAALARLEGQFVSYAATFVIIAAFWQQHRRVFRLTGRHDETVARLNSLFLLLIAFLPFPSALVGRYGSNAAAVVFFDLCVMAVALAFILLWLRLHRSGDFTDRLPSAYSRWILLRTVCVFLGLAVSAVVALFDADVGTYVWLGVFLMLFALNLLFRPVIRRADTTGEDTDG</sequence>
<reference evidence="15" key="1">
    <citation type="journal article" date="2019" name="Int. J. Syst. Evol. Microbiol.">
        <title>The Global Catalogue of Microorganisms (GCM) 10K type strain sequencing project: providing services to taxonomists for standard genome sequencing and annotation.</title>
        <authorList>
            <consortium name="The Broad Institute Genomics Platform"/>
            <consortium name="The Broad Institute Genome Sequencing Center for Infectious Disease"/>
            <person name="Wu L."/>
            <person name="Ma J."/>
        </authorList>
    </citation>
    <scope>NUCLEOTIDE SEQUENCE [LARGE SCALE GENOMIC DNA]</scope>
    <source>
        <strain evidence="15">CGMCC 4.7237</strain>
    </source>
</reference>
<evidence type="ECO:0000256" key="7">
    <source>
        <dbReference type="ARBA" id="ARBA00022958"/>
    </source>
</evidence>
<evidence type="ECO:0000313" key="14">
    <source>
        <dbReference type="EMBL" id="MFC4033481.1"/>
    </source>
</evidence>
<evidence type="ECO:0000256" key="12">
    <source>
        <dbReference type="ARBA" id="ARBA00034430"/>
    </source>
</evidence>
<dbReference type="RefSeq" id="WP_386430573.1">
    <property type="nucleotide sequence ID" value="NZ_JBHSBB010000013.1"/>
</dbReference>
<comment type="caution">
    <text evidence="14">The sequence shown here is derived from an EMBL/GenBank/DDBJ whole genome shotgun (WGS) entry which is preliminary data.</text>
</comment>
<evidence type="ECO:0000256" key="5">
    <source>
        <dbReference type="ARBA" id="ARBA00022692"/>
    </source>
</evidence>
<evidence type="ECO:0000256" key="13">
    <source>
        <dbReference type="SAM" id="Phobius"/>
    </source>
</evidence>
<evidence type="ECO:0000256" key="9">
    <source>
        <dbReference type="ARBA" id="ARBA00023065"/>
    </source>
</evidence>
<evidence type="ECO:0000256" key="11">
    <source>
        <dbReference type="ARBA" id="ARBA00023303"/>
    </source>
</evidence>
<name>A0ABV8HUD2_9ACTN</name>
<organism evidence="14 15">
    <name type="scientific">Streptomyces polygonati</name>
    <dbReference type="NCBI Taxonomy" id="1617087"/>
    <lineage>
        <taxon>Bacteria</taxon>
        <taxon>Bacillati</taxon>
        <taxon>Actinomycetota</taxon>
        <taxon>Actinomycetes</taxon>
        <taxon>Kitasatosporales</taxon>
        <taxon>Streptomycetaceae</taxon>
        <taxon>Streptomyces</taxon>
    </lineage>
</organism>
<keyword evidence="8 13" id="KW-1133">Transmembrane helix</keyword>
<comment type="subcellular location">
    <subcellularLocation>
        <location evidence="1">Membrane</location>
        <topology evidence="1">Multi-pass membrane protein</topology>
    </subcellularLocation>
</comment>